<protein>
    <submittedName>
        <fullName evidence="1">Unannotated protein</fullName>
    </submittedName>
</protein>
<dbReference type="EMBL" id="CAEZWM010000070">
    <property type="protein sequence ID" value="CAB4656236.1"/>
    <property type="molecule type" value="Genomic_DNA"/>
</dbReference>
<evidence type="ECO:0000313" key="3">
    <source>
        <dbReference type="EMBL" id="CAB5003823.1"/>
    </source>
</evidence>
<proteinExistence type="predicted"/>
<name>A0A6J6L3V1_9ZZZZ</name>
<organism evidence="1">
    <name type="scientific">freshwater metagenome</name>
    <dbReference type="NCBI Taxonomy" id="449393"/>
    <lineage>
        <taxon>unclassified sequences</taxon>
        <taxon>metagenomes</taxon>
        <taxon>ecological metagenomes</taxon>
    </lineage>
</organism>
<dbReference type="EMBL" id="CAEZZU010000273">
    <property type="protein sequence ID" value="CAB4791248.1"/>
    <property type="molecule type" value="Genomic_DNA"/>
</dbReference>
<reference evidence="1" key="1">
    <citation type="submission" date="2020-05" db="EMBL/GenBank/DDBJ databases">
        <authorList>
            <person name="Chiriac C."/>
            <person name="Salcher M."/>
            <person name="Ghai R."/>
            <person name="Kavagutti S V."/>
        </authorList>
    </citation>
    <scope>NUCLEOTIDE SEQUENCE</scope>
</reference>
<evidence type="ECO:0000313" key="2">
    <source>
        <dbReference type="EMBL" id="CAB4791248.1"/>
    </source>
</evidence>
<sequence>MSGGGIFDRVAAHLDAAADPEAHFSMAALLSLSDEERSVVRDIMRADSPQSVAQVAETLKVPVSDVASTVGSLSMRGIIEIRKGSLYLAPIERPHHSHPGGFWTNLTDF</sequence>
<gene>
    <name evidence="1" type="ORF">UFOPK2242_00694</name>
    <name evidence="2" type="ORF">UFOPK2925_01483</name>
    <name evidence="3" type="ORF">UFOPK4071_00316</name>
</gene>
<accession>A0A6J6L3V1</accession>
<evidence type="ECO:0000313" key="1">
    <source>
        <dbReference type="EMBL" id="CAB4656236.1"/>
    </source>
</evidence>
<dbReference type="EMBL" id="CAFBPF010000022">
    <property type="protein sequence ID" value="CAB5003823.1"/>
    <property type="molecule type" value="Genomic_DNA"/>
</dbReference>
<dbReference type="AlphaFoldDB" id="A0A6J6L3V1"/>